<sequence>MKNTPPEYILSHTALQVIMRTTPPDGFIRFTIDKVSEIGWNKHIMEAHEVVVKGLRWVSARISPLR</sequence>
<reference evidence="2" key="1">
    <citation type="submission" date="2022-10" db="EMBL/GenBank/DDBJ databases">
        <title>Genome assembly of Pristionchus species.</title>
        <authorList>
            <person name="Yoshida K."/>
            <person name="Sommer R.J."/>
        </authorList>
    </citation>
    <scope>NUCLEOTIDE SEQUENCE [LARGE SCALE GENOMIC DNA]</scope>
    <source>
        <strain evidence="2">RS5460</strain>
    </source>
</reference>
<dbReference type="Proteomes" id="UP001328107">
    <property type="component" value="Unassembled WGS sequence"/>
</dbReference>
<feature type="non-terminal residue" evidence="1">
    <location>
        <position position="66"/>
    </location>
</feature>
<accession>A0AAN5I8H5</accession>
<gene>
    <name evidence="1" type="ORF">PMAYCL1PPCAC_25200</name>
</gene>
<evidence type="ECO:0000313" key="1">
    <source>
        <dbReference type="EMBL" id="GMR55005.1"/>
    </source>
</evidence>
<comment type="caution">
    <text evidence="1">The sequence shown here is derived from an EMBL/GenBank/DDBJ whole genome shotgun (WGS) entry which is preliminary data.</text>
</comment>
<keyword evidence="2" id="KW-1185">Reference proteome</keyword>
<evidence type="ECO:0000313" key="2">
    <source>
        <dbReference type="Proteomes" id="UP001328107"/>
    </source>
</evidence>
<proteinExistence type="predicted"/>
<organism evidence="1 2">
    <name type="scientific">Pristionchus mayeri</name>
    <dbReference type="NCBI Taxonomy" id="1317129"/>
    <lineage>
        <taxon>Eukaryota</taxon>
        <taxon>Metazoa</taxon>
        <taxon>Ecdysozoa</taxon>
        <taxon>Nematoda</taxon>
        <taxon>Chromadorea</taxon>
        <taxon>Rhabditida</taxon>
        <taxon>Rhabditina</taxon>
        <taxon>Diplogasteromorpha</taxon>
        <taxon>Diplogasteroidea</taxon>
        <taxon>Neodiplogasteridae</taxon>
        <taxon>Pristionchus</taxon>
    </lineage>
</organism>
<dbReference type="EMBL" id="BTRK01000005">
    <property type="protein sequence ID" value="GMR55005.1"/>
    <property type="molecule type" value="Genomic_DNA"/>
</dbReference>
<name>A0AAN5I8H5_9BILA</name>
<protein>
    <submittedName>
        <fullName evidence="1">Uncharacterized protein</fullName>
    </submittedName>
</protein>
<dbReference type="AlphaFoldDB" id="A0AAN5I8H5"/>